<gene>
    <name evidence="1" type="ORF">A2401_02485</name>
</gene>
<evidence type="ECO:0000313" key="1">
    <source>
        <dbReference type="EMBL" id="OGZ84159.1"/>
    </source>
</evidence>
<dbReference type="EMBL" id="MHPP01000022">
    <property type="protein sequence ID" value="OGZ84159.1"/>
    <property type="molecule type" value="Genomic_DNA"/>
</dbReference>
<dbReference type="Proteomes" id="UP000177751">
    <property type="component" value="Unassembled WGS sequence"/>
</dbReference>
<evidence type="ECO:0000313" key="2">
    <source>
        <dbReference type="Proteomes" id="UP000177751"/>
    </source>
</evidence>
<protein>
    <submittedName>
        <fullName evidence="1">Uncharacterized protein</fullName>
    </submittedName>
</protein>
<sequence>MATMSKYGHRSMDWFEAIVNKLGGEEAAEKFLVGDLVVKMAIILYKIATASVSAMKRFVANDSAKKKANIGWTSADFDRLFGNKVEENVGATNLAVHRLERSSLDAPILAELGARATTPLAYLFELMEKQSKGEDGVLLVNGYANIMYAIGNDGNVWAVLALWYSGRGCWRVYARSVEHPHRWGAGYQILSRDS</sequence>
<accession>A0A1G2JAL0</accession>
<comment type="caution">
    <text evidence="1">The sequence shown here is derived from an EMBL/GenBank/DDBJ whole genome shotgun (WGS) entry which is preliminary data.</text>
</comment>
<name>A0A1G2JAL0_9BACT</name>
<proteinExistence type="predicted"/>
<reference evidence="1 2" key="1">
    <citation type="journal article" date="2016" name="Nat. Commun.">
        <title>Thousands of microbial genomes shed light on interconnected biogeochemical processes in an aquifer system.</title>
        <authorList>
            <person name="Anantharaman K."/>
            <person name="Brown C.T."/>
            <person name="Hug L.A."/>
            <person name="Sharon I."/>
            <person name="Castelle C.J."/>
            <person name="Probst A.J."/>
            <person name="Thomas B.C."/>
            <person name="Singh A."/>
            <person name="Wilkins M.J."/>
            <person name="Karaoz U."/>
            <person name="Brodie E.L."/>
            <person name="Williams K.H."/>
            <person name="Hubbard S.S."/>
            <person name="Banfield J.F."/>
        </authorList>
    </citation>
    <scope>NUCLEOTIDE SEQUENCE [LARGE SCALE GENOMIC DNA]</scope>
</reference>
<dbReference type="STRING" id="1802229.A2401_02485"/>
<organism evidence="1 2">
    <name type="scientific">Candidatus Staskawiczbacteria bacterium RIFOXYC1_FULL_38_18</name>
    <dbReference type="NCBI Taxonomy" id="1802229"/>
    <lineage>
        <taxon>Bacteria</taxon>
        <taxon>Candidatus Staskawicziibacteriota</taxon>
    </lineage>
</organism>
<dbReference type="AlphaFoldDB" id="A0A1G2JAL0"/>